<evidence type="ECO:0000313" key="6">
    <source>
        <dbReference type="Proteomes" id="UP000054498"/>
    </source>
</evidence>
<dbReference type="KEGG" id="mng:MNEG_13424"/>
<organism evidence="5 6">
    <name type="scientific">Monoraphidium neglectum</name>
    <dbReference type="NCBI Taxonomy" id="145388"/>
    <lineage>
        <taxon>Eukaryota</taxon>
        <taxon>Viridiplantae</taxon>
        <taxon>Chlorophyta</taxon>
        <taxon>core chlorophytes</taxon>
        <taxon>Chlorophyceae</taxon>
        <taxon>CS clade</taxon>
        <taxon>Sphaeropleales</taxon>
        <taxon>Selenastraceae</taxon>
        <taxon>Monoraphidium</taxon>
    </lineage>
</organism>
<dbReference type="STRING" id="145388.A0A0D2KF78"/>
<feature type="coiled-coil region" evidence="4">
    <location>
        <begin position="252"/>
        <end position="279"/>
    </location>
</feature>
<dbReference type="GO" id="GO:0008270">
    <property type="term" value="F:zinc ion binding"/>
    <property type="evidence" value="ECO:0007669"/>
    <property type="project" value="UniProtKB-KW"/>
</dbReference>
<dbReference type="GO" id="GO:0048284">
    <property type="term" value="P:organelle fusion"/>
    <property type="evidence" value="ECO:0007669"/>
    <property type="project" value="TreeGrafter"/>
</dbReference>
<evidence type="ECO:0000256" key="3">
    <source>
        <dbReference type="ARBA" id="ARBA00022833"/>
    </source>
</evidence>
<dbReference type="AlphaFoldDB" id="A0A0D2KF78"/>
<dbReference type="PANTHER" id="PTHR23323">
    <property type="entry name" value="VACUOLAR PROTEIN SORTING-ASSOCIATED PROTEIN"/>
    <property type="match status" value="1"/>
</dbReference>
<dbReference type="GO" id="GO:0005768">
    <property type="term" value="C:endosome"/>
    <property type="evidence" value="ECO:0007669"/>
    <property type="project" value="TreeGrafter"/>
</dbReference>
<dbReference type="GO" id="GO:0030674">
    <property type="term" value="F:protein-macromolecule adaptor activity"/>
    <property type="evidence" value="ECO:0007669"/>
    <property type="project" value="TreeGrafter"/>
</dbReference>
<accession>A0A0D2KF78</accession>
<evidence type="ECO:0000256" key="4">
    <source>
        <dbReference type="SAM" id="Coils"/>
    </source>
</evidence>
<protein>
    <submittedName>
        <fullName evidence="5">Vacuolar protein sorting-associated protein 18</fullName>
    </submittedName>
</protein>
<evidence type="ECO:0000313" key="5">
    <source>
        <dbReference type="EMBL" id="KIY94538.1"/>
    </source>
</evidence>
<evidence type="ECO:0000256" key="2">
    <source>
        <dbReference type="ARBA" id="ARBA00022771"/>
    </source>
</evidence>
<dbReference type="EMBL" id="KK104034">
    <property type="protein sequence ID" value="KIY94538.1"/>
    <property type="molecule type" value="Genomic_DNA"/>
</dbReference>
<dbReference type="OrthoDB" id="1845386at2759"/>
<reference evidence="5 6" key="1">
    <citation type="journal article" date="2013" name="BMC Genomics">
        <title>Reconstruction of the lipid metabolism for the microalga Monoraphidium neglectum from its genome sequence reveals characteristics suitable for biofuel production.</title>
        <authorList>
            <person name="Bogen C."/>
            <person name="Al-Dilaimi A."/>
            <person name="Albersmeier A."/>
            <person name="Wichmann J."/>
            <person name="Grundmann M."/>
            <person name="Rupp O."/>
            <person name="Lauersen K.J."/>
            <person name="Blifernez-Klassen O."/>
            <person name="Kalinowski J."/>
            <person name="Goesmann A."/>
            <person name="Mussgnug J.H."/>
            <person name="Kruse O."/>
        </authorList>
    </citation>
    <scope>NUCLEOTIDE SEQUENCE [LARGE SCALE GENOMIC DNA]</scope>
    <source>
        <strain evidence="5 6">SAG 48.87</strain>
    </source>
</reference>
<keyword evidence="3" id="KW-0862">Zinc</keyword>
<dbReference type="GO" id="GO:0007033">
    <property type="term" value="P:vacuole organization"/>
    <property type="evidence" value="ECO:0007669"/>
    <property type="project" value="TreeGrafter"/>
</dbReference>
<sequence length="281" mass="30276">MQRPDGAARALAVLRKPSVGAELIYKYASPVVAQATDEAVDFLVAKGPALDPARLLPALARFGEPGAAPAKRGAALRYVRFALDLLRCTDGTVHNLAVALLSLDPDEGPLLDYLSRAGRDPLGRPLYDAKYALRLARDRDRPRACVKLLSQLGLHQDAVALALEQVDLDLAKAVAENGPAEDDEQLRRKLWLDIARRVVQDGGGEGDQAEHIAAVMGLLREAGGLLRIEDVLPLFPDFVTIDAFKAAIVDSLQRYSAQIDALKHEMDEATQIAGAARRAAP</sequence>
<keyword evidence="4" id="KW-0175">Coiled coil</keyword>
<name>A0A0D2KF78_9CHLO</name>
<keyword evidence="1" id="KW-0479">Metal-binding</keyword>
<evidence type="ECO:0000256" key="1">
    <source>
        <dbReference type="ARBA" id="ARBA00022723"/>
    </source>
</evidence>
<dbReference type="GO" id="GO:0006904">
    <property type="term" value="P:vesicle docking involved in exocytosis"/>
    <property type="evidence" value="ECO:0007669"/>
    <property type="project" value="TreeGrafter"/>
</dbReference>
<dbReference type="GO" id="GO:0007032">
    <property type="term" value="P:endosome organization"/>
    <property type="evidence" value="ECO:0007669"/>
    <property type="project" value="TreeGrafter"/>
</dbReference>
<dbReference type="GeneID" id="25730885"/>
<dbReference type="Proteomes" id="UP000054498">
    <property type="component" value="Unassembled WGS sequence"/>
</dbReference>
<dbReference type="GO" id="GO:0030897">
    <property type="term" value="C:HOPS complex"/>
    <property type="evidence" value="ECO:0007669"/>
    <property type="project" value="TreeGrafter"/>
</dbReference>
<gene>
    <name evidence="5" type="ORF">MNEG_13424</name>
</gene>
<proteinExistence type="predicted"/>
<dbReference type="RefSeq" id="XP_013893558.1">
    <property type="nucleotide sequence ID" value="XM_014038104.1"/>
</dbReference>
<dbReference type="PANTHER" id="PTHR23323:SF26">
    <property type="entry name" value="VACUOLAR PROTEIN SORTING-ASSOCIATED PROTEIN 18 HOMOLOG"/>
    <property type="match status" value="1"/>
</dbReference>
<keyword evidence="2" id="KW-0863">Zinc-finger</keyword>
<keyword evidence="6" id="KW-1185">Reference proteome</keyword>